<gene>
    <name evidence="2" type="ORF">KL86SPO_31351</name>
</gene>
<dbReference type="InterPro" id="IPR013216">
    <property type="entry name" value="Methyltransf_11"/>
</dbReference>
<dbReference type="Gene3D" id="3.40.50.150">
    <property type="entry name" value="Vaccinia Virus protein VP39"/>
    <property type="match status" value="1"/>
</dbReference>
<reference evidence="2" key="1">
    <citation type="submission" date="2016-08" db="EMBL/GenBank/DDBJ databases">
        <authorList>
            <person name="Seilhamer J.J."/>
        </authorList>
    </citation>
    <scope>NUCLEOTIDE SEQUENCE</scope>
    <source>
        <strain evidence="2">86</strain>
    </source>
</reference>
<evidence type="ECO:0000259" key="1">
    <source>
        <dbReference type="Pfam" id="PF08241"/>
    </source>
</evidence>
<name>A0A212LUH4_9FIRM</name>
<dbReference type="GO" id="GO:0008757">
    <property type="term" value="F:S-adenosylmethionine-dependent methyltransferase activity"/>
    <property type="evidence" value="ECO:0007669"/>
    <property type="project" value="InterPro"/>
</dbReference>
<protein>
    <submittedName>
        <fullName evidence="2">SAM-dependent methyltransferase</fullName>
    </submittedName>
</protein>
<feature type="domain" description="Methyltransferase type 11" evidence="1">
    <location>
        <begin position="53"/>
        <end position="148"/>
    </location>
</feature>
<keyword evidence="2" id="KW-0489">Methyltransferase</keyword>
<keyword evidence="2" id="KW-0808">Transferase</keyword>
<dbReference type="EMBL" id="FMJE01000003">
    <property type="protein sequence ID" value="SCM81172.1"/>
    <property type="molecule type" value="Genomic_DNA"/>
</dbReference>
<accession>A0A212LUH4</accession>
<sequence length="249" mass="28209">MKNVSERSNAYWSGRAPEFSALRMNEFASVARQSYEDFLMEFLPAKQEPLEALDIGTGAGFFALILQKLGCRVTAVDFSPEMLAQARKNATERGREGIDFRQMDAQSLTFADNSFDFVITRNVMWIVEDAQRMYFHMHRVLRPGGILLNLDANYGKAFREADQKKETPTHPTQTLEQLRERNEIAGACQIAWEKRPGWDVAVLSELGVRHIRIEPDLDRRLGLAEVNRPYSSASTKTKASMFAVAAEKA</sequence>
<evidence type="ECO:0000313" key="2">
    <source>
        <dbReference type="EMBL" id="SCM81172.1"/>
    </source>
</evidence>
<proteinExistence type="predicted"/>
<dbReference type="SUPFAM" id="SSF53335">
    <property type="entry name" value="S-adenosyl-L-methionine-dependent methyltransferases"/>
    <property type="match status" value="1"/>
</dbReference>
<dbReference type="InterPro" id="IPR029063">
    <property type="entry name" value="SAM-dependent_MTases_sf"/>
</dbReference>
<dbReference type="RefSeq" id="WP_288184272.1">
    <property type="nucleotide sequence ID" value="NZ_LT608335.1"/>
</dbReference>
<organism evidence="2">
    <name type="scientific">uncultured Sporomusa sp</name>
    <dbReference type="NCBI Taxonomy" id="307249"/>
    <lineage>
        <taxon>Bacteria</taxon>
        <taxon>Bacillati</taxon>
        <taxon>Bacillota</taxon>
        <taxon>Negativicutes</taxon>
        <taxon>Selenomonadales</taxon>
        <taxon>Sporomusaceae</taxon>
        <taxon>Sporomusa</taxon>
        <taxon>environmental samples</taxon>
    </lineage>
</organism>
<dbReference type="PANTHER" id="PTHR42912">
    <property type="entry name" value="METHYLTRANSFERASE"/>
    <property type="match status" value="1"/>
</dbReference>
<dbReference type="InterPro" id="IPR050508">
    <property type="entry name" value="Methyltransf_Superfamily"/>
</dbReference>
<dbReference type="Pfam" id="PF08241">
    <property type="entry name" value="Methyltransf_11"/>
    <property type="match status" value="1"/>
</dbReference>
<dbReference type="GO" id="GO:0032259">
    <property type="term" value="P:methylation"/>
    <property type="evidence" value="ECO:0007669"/>
    <property type="project" value="UniProtKB-KW"/>
</dbReference>
<dbReference type="CDD" id="cd02440">
    <property type="entry name" value="AdoMet_MTases"/>
    <property type="match status" value="1"/>
</dbReference>
<dbReference type="AlphaFoldDB" id="A0A212LUH4"/>